<proteinExistence type="predicted"/>
<comment type="caution">
    <text evidence="1">The sequence shown here is derived from an EMBL/GenBank/DDBJ whole genome shotgun (WGS) entry which is preliminary data.</text>
</comment>
<name>A0ACB7PJN7_9PEZI</name>
<organism evidence="1 2">
    <name type="scientific">Chaetomium tenue</name>
    <dbReference type="NCBI Taxonomy" id="1854479"/>
    <lineage>
        <taxon>Eukaryota</taxon>
        <taxon>Fungi</taxon>
        <taxon>Dikarya</taxon>
        <taxon>Ascomycota</taxon>
        <taxon>Pezizomycotina</taxon>
        <taxon>Sordariomycetes</taxon>
        <taxon>Sordariomycetidae</taxon>
        <taxon>Sordariales</taxon>
        <taxon>Chaetomiaceae</taxon>
        <taxon>Chaetomium</taxon>
    </lineage>
</organism>
<evidence type="ECO:0000313" key="1">
    <source>
        <dbReference type="EMBL" id="KAH6641740.1"/>
    </source>
</evidence>
<gene>
    <name evidence="1" type="ORF">F5144DRAFT_146000</name>
</gene>
<sequence length="137" mass="15184">MRVRYTLPFWWICLVLARWGSTGCIAGISVAWIPSQLAMSSAGCCRILGAWNRCVLPPSFCFLSFSHTPHSPTALHSESIITSRLTDHRATEKFDHLGVGTARAAFSGLHSSLSHRVERCIHSPRLQCLASRFSLTD</sequence>
<dbReference type="Proteomes" id="UP000724584">
    <property type="component" value="Unassembled WGS sequence"/>
</dbReference>
<dbReference type="EMBL" id="JAGIZQ010000002">
    <property type="protein sequence ID" value="KAH6641740.1"/>
    <property type="molecule type" value="Genomic_DNA"/>
</dbReference>
<evidence type="ECO:0000313" key="2">
    <source>
        <dbReference type="Proteomes" id="UP000724584"/>
    </source>
</evidence>
<protein>
    <submittedName>
        <fullName evidence="1">Uncharacterized protein</fullName>
    </submittedName>
</protein>
<accession>A0ACB7PJN7</accession>
<reference evidence="1 2" key="1">
    <citation type="journal article" date="2021" name="Nat. Commun.">
        <title>Genetic determinants of endophytism in the Arabidopsis root mycobiome.</title>
        <authorList>
            <person name="Mesny F."/>
            <person name="Miyauchi S."/>
            <person name="Thiergart T."/>
            <person name="Pickel B."/>
            <person name="Atanasova L."/>
            <person name="Karlsson M."/>
            <person name="Huettel B."/>
            <person name="Barry K.W."/>
            <person name="Haridas S."/>
            <person name="Chen C."/>
            <person name="Bauer D."/>
            <person name="Andreopoulos W."/>
            <person name="Pangilinan J."/>
            <person name="LaButti K."/>
            <person name="Riley R."/>
            <person name="Lipzen A."/>
            <person name="Clum A."/>
            <person name="Drula E."/>
            <person name="Henrissat B."/>
            <person name="Kohler A."/>
            <person name="Grigoriev I.V."/>
            <person name="Martin F.M."/>
            <person name="Hacquard S."/>
        </authorList>
    </citation>
    <scope>NUCLEOTIDE SEQUENCE [LARGE SCALE GENOMIC DNA]</scope>
    <source>
        <strain evidence="1 2">MPI-SDFR-AT-0079</strain>
    </source>
</reference>
<keyword evidence="2" id="KW-1185">Reference proteome</keyword>